<name>A0A2P2E8V5_9PROT</name>
<sequence>MPAHNGKLLSKRVALIGLPDRGQANADLALNGGQRN</sequence>
<comment type="caution">
    <text evidence="1">The sequence shown here is derived from an EMBL/GenBank/DDBJ whole genome shotgun (WGS) entry which is preliminary data.</text>
</comment>
<proteinExistence type="predicted"/>
<keyword evidence="2" id="KW-1185">Reference proteome</keyword>
<dbReference type="EMBL" id="BFBR01000003">
    <property type="protein sequence ID" value="GBF57485.1"/>
    <property type="molecule type" value="Genomic_DNA"/>
</dbReference>
<gene>
    <name evidence="1" type="ORF">PbB2_01152</name>
</gene>
<protein>
    <submittedName>
        <fullName evidence="1">Uncharacterized protein</fullName>
    </submittedName>
</protein>
<dbReference type="Proteomes" id="UP000245086">
    <property type="component" value="Unassembled WGS sequence"/>
</dbReference>
<dbReference type="AlphaFoldDB" id="A0A2P2E8V5"/>
<reference evidence="1" key="1">
    <citation type="journal article" date="2018" name="Genome Announc.">
        <title>Draft Genome Sequence of "Candidatus Phycosocius bacilliformis," an Alphaproteobacterial Ectosymbiont of the Hydrocarbon-Producing Green Alga Botryococcus braunii.</title>
        <authorList>
            <person name="Tanabe Y."/>
            <person name="Yamaguchi H."/>
            <person name="Watanabe M.M."/>
        </authorList>
    </citation>
    <scope>NUCLEOTIDE SEQUENCE [LARGE SCALE GENOMIC DNA]</scope>
    <source>
        <strain evidence="1">BOTRYCO-2</strain>
    </source>
</reference>
<evidence type="ECO:0000313" key="1">
    <source>
        <dbReference type="EMBL" id="GBF57485.1"/>
    </source>
</evidence>
<accession>A0A2P2E8V5</accession>
<evidence type="ECO:0000313" key="2">
    <source>
        <dbReference type="Proteomes" id="UP000245086"/>
    </source>
</evidence>
<organism evidence="1 2">
    <name type="scientific">Candidatus Phycosocius bacilliformis</name>
    <dbReference type="NCBI Taxonomy" id="1445552"/>
    <lineage>
        <taxon>Bacteria</taxon>
        <taxon>Pseudomonadati</taxon>
        <taxon>Pseudomonadota</taxon>
        <taxon>Alphaproteobacteria</taxon>
        <taxon>Caulobacterales</taxon>
        <taxon>Caulobacterales incertae sedis</taxon>
        <taxon>Candidatus Phycosocius</taxon>
    </lineage>
</organism>